<dbReference type="GeneID" id="20316388"/>
<dbReference type="InterPro" id="IPR020103">
    <property type="entry name" value="PsdUridine_synth_cat_dom_sf"/>
</dbReference>
<evidence type="ECO:0000256" key="3">
    <source>
        <dbReference type="ARBA" id="ARBA00023235"/>
    </source>
</evidence>
<evidence type="ECO:0000313" key="6">
    <source>
        <dbReference type="EMBL" id="KER31556.1"/>
    </source>
</evidence>
<dbReference type="Pfam" id="PF01416">
    <property type="entry name" value="PseudoU_synth_1"/>
    <property type="match status" value="1"/>
</dbReference>
<dbReference type="GO" id="GO:0031119">
    <property type="term" value="P:tRNA pseudouridine synthesis"/>
    <property type="evidence" value="ECO:0007669"/>
    <property type="project" value="InterPro"/>
</dbReference>
<evidence type="ECO:0000256" key="2">
    <source>
        <dbReference type="ARBA" id="ARBA00022694"/>
    </source>
</evidence>
<dbReference type="GO" id="GO:0003723">
    <property type="term" value="F:RNA binding"/>
    <property type="evidence" value="ECO:0007669"/>
    <property type="project" value="InterPro"/>
</dbReference>
<dbReference type="SUPFAM" id="SSF55120">
    <property type="entry name" value="Pseudouridine synthase"/>
    <property type="match status" value="1"/>
</dbReference>
<dbReference type="CDD" id="cd02568">
    <property type="entry name" value="PseudoU_synth_PUS1_PUS2"/>
    <property type="match status" value="1"/>
</dbReference>
<evidence type="ECO:0000313" key="7">
    <source>
        <dbReference type="Proteomes" id="UP000054324"/>
    </source>
</evidence>
<protein>
    <recommendedName>
        <fullName evidence="5">Pseudouridine synthase I TruA alpha/beta domain-containing protein</fullName>
    </recommendedName>
</protein>
<feature type="domain" description="Pseudouridine synthase I TruA alpha/beta" evidence="5">
    <location>
        <begin position="184"/>
        <end position="288"/>
    </location>
</feature>
<feature type="binding site" evidence="4">
    <location>
        <position position="145"/>
    </location>
    <ligand>
        <name>substrate</name>
    </ligand>
</feature>
<keyword evidence="3" id="KW-0413">Isomerase</keyword>
<sequence>MRRRLFLICHSLRDLFISMLNKNRVLKRPAPEDESLLGSTKLAAVDGDPPVKKKVHAILMMYCGWGYYGMQRTPTHPTIEGELSKALFACGYLADFTGEAYRKLPENENVTEKLNSVLPEHIRILDAIRATRSFSANTACSHRVYDYLLPTYALAPRDFTTDDLVYRSFRVSATTLTHANVVLKRFKGTHNFYNFTSGRLPTDSSCNRYIISVECLPPFLYEDCEYCVIRVVGQSFMLHQIRKMIGLMIAIVRGNTTEDVFDCVFGTKRVDIPKAPGLGLMLSEVNYDRYNARFGEDGFHDPIVWSKYEKQMDEFKLNYIYKHIHEKEIEERSMIDWLNSLDVHNYGYRVPSSPIPLKPAEVNPIPVAPHMPIESLPDKCYPLPLCVALSLKVDHERCNYENQGGFRPDRRYINHICTLKQIVKLHHCFQRPTLVVSLYLKSALDAVDREELWRFISLMRTLCELLWTRTITRRTFARAALSPLVFNFVNDTVYEIPLPASDTSGVEMLPGLPLTDIEYADDIALLDSDPFRIQTILNNLNNSAVRFDMRFAPAAIRLGGIKPKAHACRRANRCGLSGKLYKFRWTGSNRKCQDSFYQTPTPMAPTCRQFVRQGRILRCGGAIHTAL</sequence>
<dbReference type="GO" id="GO:1990481">
    <property type="term" value="P:mRNA pseudouridine synthesis"/>
    <property type="evidence" value="ECO:0007669"/>
    <property type="project" value="TreeGrafter"/>
</dbReference>
<accession>A0A074ZWQ9</accession>
<evidence type="ECO:0000259" key="5">
    <source>
        <dbReference type="Pfam" id="PF01416"/>
    </source>
</evidence>
<dbReference type="FunFam" id="3.30.70.660:FF:000002">
    <property type="entry name" value="tRNA pseudouridine synthase"/>
    <property type="match status" value="1"/>
</dbReference>
<reference evidence="6 7" key="1">
    <citation type="submission" date="2013-11" db="EMBL/GenBank/DDBJ databases">
        <title>Opisthorchis viverrini - life in the bile duct.</title>
        <authorList>
            <person name="Young N.D."/>
            <person name="Nagarajan N."/>
            <person name="Lin S.J."/>
            <person name="Korhonen P.K."/>
            <person name="Jex A.R."/>
            <person name="Hall R.S."/>
            <person name="Safavi-Hemami H."/>
            <person name="Kaewkong W."/>
            <person name="Bertrand D."/>
            <person name="Gao S."/>
            <person name="Seet Q."/>
            <person name="Wongkham S."/>
            <person name="Teh B.T."/>
            <person name="Wongkham C."/>
            <person name="Intapan P.M."/>
            <person name="Maleewong W."/>
            <person name="Yang X."/>
            <person name="Hu M."/>
            <person name="Wang Z."/>
            <person name="Hofmann A."/>
            <person name="Sternberg P.W."/>
            <person name="Tan P."/>
            <person name="Wang J."/>
            <person name="Gasser R.B."/>
        </authorList>
    </citation>
    <scope>NUCLEOTIDE SEQUENCE [LARGE SCALE GENOMIC DNA]</scope>
</reference>
<dbReference type="GO" id="GO:0005634">
    <property type="term" value="C:nucleus"/>
    <property type="evidence" value="ECO:0007669"/>
    <property type="project" value="TreeGrafter"/>
</dbReference>
<name>A0A074ZWQ9_OPIVI</name>
<dbReference type="OrthoDB" id="10256309at2759"/>
<evidence type="ECO:0000256" key="4">
    <source>
        <dbReference type="PIRSR" id="PIRSR641708-2"/>
    </source>
</evidence>
<dbReference type="KEGG" id="ovi:T265_02200"/>
<proteinExistence type="inferred from homology"/>
<dbReference type="STRING" id="6198.A0A074ZWQ9"/>
<dbReference type="PANTHER" id="PTHR11142:SF4">
    <property type="entry name" value="PSEUDOURIDYLATE SYNTHASE 1 HOMOLOG"/>
    <property type="match status" value="1"/>
</dbReference>
<dbReference type="InterPro" id="IPR020097">
    <property type="entry name" value="PsdUridine_synth_TruA_a/b_dom"/>
</dbReference>
<evidence type="ECO:0000256" key="1">
    <source>
        <dbReference type="ARBA" id="ARBA00009375"/>
    </source>
</evidence>
<organism evidence="6 7">
    <name type="scientific">Opisthorchis viverrini</name>
    <name type="common">Southeast Asian liver fluke</name>
    <dbReference type="NCBI Taxonomy" id="6198"/>
    <lineage>
        <taxon>Eukaryota</taxon>
        <taxon>Metazoa</taxon>
        <taxon>Spiralia</taxon>
        <taxon>Lophotrochozoa</taxon>
        <taxon>Platyhelminthes</taxon>
        <taxon>Trematoda</taxon>
        <taxon>Digenea</taxon>
        <taxon>Opisthorchiida</taxon>
        <taxon>Opisthorchiata</taxon>
        <taxon>Opisthorchiidae</taxon>
        <taxon>Opisthorchis</taxon>
    </lineage>
</organism>
<dbReference type="CTD" id="20316388"/>
<dbReference type="InterPro" id="IPR020095">
    <property type="entry name" value="PsdUridine_synth_TruA_C"/>
</dbReference>
<dbReference type="GO" id="GO:0009982">
    <property type="term" value="F:pseudouridine synthase activity"/>
    <property type="evidence" value="ECO:0007669"/>
    <property type="project" value="InterPro"/>
</dbReference>
<dbReference type="Gene3D" id="3.30.70.580">
    <property type="entry name" value="Pseudouridine synthase I, catalytic domain, N-terminal subdomain"/>
    <property type="match status" value="1"/>
</dbReference>
<dbReference type="AlphaFoldDB" id="A0A074ZWQ9"/>
<dbReference type="InterPro" id="IPR041708">
    <property type="entry name" value="PUS1/PUS2-like"/>
</dbReference>
<dbReference type="RefSeq" id="XP_009164652.1">
    <property type="nucleotide sequence ID" value="XM_009166388.1"/>
</dbReference>
<dbReference type="Gene3D" id="3.30.70.660">
    <property type="entry name" value="Pseudouridine synthase I, catalytic domain, C-terminal subdomain"/>
    <property type="match status" value="1"/>
</dbReference>
<dbReference type="InterPro" id="IPR001406">
    <property type="entry name" value="PsdUridine_synth_TruA"/>
</dbReference>
<dbReference type="EMBL" id="KL596644">
    <property type="protein sequence ID" value="KER31556.1"/>
    <property type="molecule type" value="Genomic_DNA"/>
</dbReference>
<dbReference type="Proteomes" id="UP000054324">
    <property type="component" value="Unassembled WGS sequence"/>
</dbReference>
<dbReference type="PANTHER" id="PTHR11142">
    <property type="entry name" value="PSEUDOURIDYLATE SYNTHASE"/>
    <property type="match status" value="1"/>
</dbReference>
<dbReference type="InterPro" id="IPR020094">
    <property type="entry name" value="TruA/RsuA/RluB/E/F_N"/>
</dbReference>
<comment type="similarity">
    <text evidence="1">Belongs to the tRNA pseudouridine synthase TruA family.</text>
</comment>
<gene>
    <name evidence="6" type="ORF">T265_02200</name>
</gene>
<keyword evidence="7" id="KW-1185">Reference proteome</keyword>
<keyword evidence="2" id="KW-0819">tRNA processing</keyword>